<evidence type="ECO:0000256" key="1">
    <source>
        <dbReference type="SAM" id="MobiDB-lite"/>
    </source>
</evidence>
<feature type="region of interest" description="Disordered" evidence="1">
    <location>
        <begin position="609"/>
        <end position="665"/>
    </location>
</feature>
<dbReference type="AlphaFoldDB" id="A0ABD0KDY2"/>
<name>A0ABD0KDY2_9CAEN</name>
<sequence>MEKSKPAKHRCNCFSEESSSFLYGLRREGPSTERVVLERLLNVLSRAAVETPKNPQRLWSEEPDWWKECTKLPWKNPREHPKDKKDTLKQKIEILEKQLRERGLMTPAIEQELELSKSGKKADLELKSDFEAVIAKASGLHYMVNQVYDKMSKAHVFSDKIAVYVRETKSCLEQCLTSVSKLFQRVESREKRKQSLWDKMGVSQSKRIRPASGDFPLDELGEVATFIQDNLLSLPDTQADVYSLSPPILSPAPFVAEEVKSPPSVETAQFVPPKTQNTYQRSASEPYPTPAFTSVVTSDSVHSQQRSVSVATLTPSVLETIKASDIAQATQPTFPGNININVVKPLVHRRCASQSLPVLESVRESAREGVNTGFTVDKGISVRRQETAVSFNIPATDTVHAYSHDGIVLRGPSTTRQQKRLSRAKSWGGDMFLSGLPGGVQTETSVRETYSQSTVTEDPVIHLTHYGSGLEQNFNYKPVDTFVSDESNPMVIRGTLQGIPMSPNSSQDLQLSVVDDGDGTVTIEEPFEINGMQVIEVTPVHSRNVLTLVSGETQEQVVREHDMAVPVSSTSREYVPGIGMVGVDQLESDMHKTLSLGEIQPTVTDVIMRGLSGDGTTSRSRSSKSCSRRRKSSSSTVLPVREAEQKGTGASPESLSSAIGKFSVF</sequence>
<protein>
    <submittedName>
        <fullName evidence="2">Uncharacterized protein</fullName>
    </submittedName>
</protein>
<reference evidence="2 3" key="1">
    <citation type="journal article" date="2023" name="Sci. Data">
        <title>Genome assembly of the Korean intertidal mud-creeper Batillaria attramentaria.</title>
        <authorList>
            <person name="Patra A.K."/>
            <person name="Ho P.T."/>
            <person name="Jun S."/>
            <person name="Lee S.J."/>
            <person name="Kim Y."/>
            <person name="Won Y.J."/>
        </authorList>
    </citation>
    <scope>NUCLEOTIDE SEQUENCE [LARGE SCALE GENOMIC DNA]</scope>
    <source>
        <strain evidence="2">Wonlab-2016</strain>
    </source>
</reference>
<accession>A0ABD0KDY2</accession>
<keyword evidence="3" id="KW-1185">Reference proteome</keyword>
<evidence type="ECO:0000313" key="2">
    <source>
        <dbReference type="EMBL" id="KAK7485324.1"/>
    </source>
</evidence>
<comment type="caution">
    <text evidence="2">The sequence shown here is derived from an EMBL/GenBank/DDBJ whole genome shotgun (WGS) entry which is preliminary data.</text>
</comment>
<organism evidence="2 3">
    <name type="scientific">Batillaria attramentaria</name>
    <dbReference type="NCBI Taxonomy" id="370345"/>
    <lineage>
        <taxon>Eukaryota</taxon>
        <taxon>Metazoa</taxon>
        <taxon>Spiralia</taxon>
        <taxon>Lophotrochozoa</taxon>
        <taxon>Mollusca</taxon>
        <taxon>Gastropoda</taxon>
        <taxon>Caenogastropoda</taxon>
        <taxon>Sorbeoconcha</taxon>
        <taxon>Cerithioidea</taxon>
        <taxon>Batillariidae</taxon>
        <taxon>Batillaria</taxon>
    </lineage>
</organism>
<proteinExistence type="predicted"/>
<evidence type="ECO:0000313" key="3">
    <source>
        <dbReference type="Proteomes" id="UP001519460"/>
    </source>
</evidence>
<dbReference type="Proteomes" id="UP001519460">
    <property type="component" value="Unassembled WGS sequence"/>
</dbReference>
<dbReference type="EMBL" id="JACVVK020000196">
    <property type="protein sequence ID" value="KAK7485324.1"/>
    <property type="molecule type" value="Genomic_DNA"/>
</dbReference>
<gene>
    <name evidence="2" type="ORF">BaRGS_00023423</name>
</gene>